<comment type="similarity">
    <text evidence="1">Belongs to the transglycosylase Slt family.</text>
</comment>
<evidence type="ECO:0000313" key="3">
    <source>
        <dbReference type="EMBL" id="PZP25783.1"/>
    </source>
</evidence>
<dbReference type="CDD" id="cd00254">
    <property type="entry name" value="LT-like"/>
    <property type="match status" value="1"/>
</dbReference>
<organism evidence="3 4">
    <name type="scientific">Pseudomonas kuykendallii</name>
    <dbReference type="NCBI Taxonomy" id="1007099"/>
    <lineage>
        <taxon>Bacteria</taxon>
        <taxon>Pseudomonadati</taxon>
        <taxon>Pseudomonadota</taxon>
        <taxon>Gammaproteobacteria</taxon>
        <taxon>Pseudomonadales</taxon>
        <taxon>Pseudomonadaceae</taxon>
        <taxon>Pseudomonas</taxon>
    </lineage>
</organism>
<accession>A0A2W5D691</accession>
<evidence type="ECO:0000256" key="1">
    <source>
        <dbReference type="ARBA" id="ARBA00007734"/>
    </source>
</evidence>
<name>A0A2W5D691_9PSED</name>
<proteinExistence type="inferred from homology"/>
<dbReference type="InterPro" id="IPR023346">
    <property type="entry name" value="Lysozyme-like_dom_sf"/>
</dbReference>
<gene>
    <name evidence="3" type="ORF">DI599_03970</name>
</gene>
<evidence type="ECO:0000313" key="4">
    <source>
        <dbReference type="Proteomes" id="UP000249198"/>
    </source>
</evidence>
<reference evidence="3 4" key="1">
    <citation type="submission" date="2017-08" db="EMBL/GenBank/DDBJ databases">
        <title>Infants hospitalized years apart are colonized by the same room-sourced microbial strains.</title>
        <authorList>
            <person name="Brooks B."/>
            <person name="Olm M.R."/>
            <person name="Firek B.A."/>
            <person name="Baker R."/>
            <person name="Thomas B.C."/>
            <person name="Morowitz M.J."/>
            <person name="Banfield J.F."/>
        </authorList>
    </citation>
    <scope>NUCLEOTIDE SEQUENCE [LARGE SCALE GENOMIC DNA]</scope>
    <source>
        <strain evidence="3">S2_009_000_R2_77</strain>
    </source>
</reference>
<dbReference type="Proteomes" id="UP000249198">
    <property type="component" value="Unassembled WGS sequence"/>
</dbReference>
<dbReference type="InterPro" id="IPR008258">
    <property type="entry name" value="Transglycosylase_SLT_dom_1"/>
</dbReference>
<dbReference type="Pfam" id="PF01464">
    <property type="entry name" value="SLT"/>
    <property type="match status" value="1"/>
</dbReference>
<dbReference type="AlphaFoldDB" id="A0A2W5D691"/>
<dbReference type="SUPFAM" id="SSF53955">
    <property type="entry name" value="Lysozyme-like"/>
    <property type="match status" value="1"/>
</dbReference>
<feature type="domain" description="Transglycosylase SLT" evidence="2">
    <location>
        <begin position="98"/>
        <end position="191"/>
    </location>
</feature>
<evidence type="ECO:0000259" key="2">
    <source>
        <dbReference type="Pfam" id="PF01464"/>
    </source>
</evidence>
<dbReference type="Gene3D" id="1.10.530.10">
    <property type="match status" value="1"/>
</dbReference>
<sequence length="210" mass="23679">MPAAWPPIRARTESVGPASWWRCALLALLLVTSAAHSALSQLPQAPEPELRALLQRTVAESESFQDRFDAEVWLLDMSTRLQRYVPRADDRLTLLRLVHREASKAGLKPDLVLALIHAESRFDRFAISSVGAQGMMQVMPFWKAELGRPQDNLTDNATNLRYGCTILSYYLKKENGDLSRALARYNGSLGKNGYPARVIGIWQDIWYVKP</sequence>
<protein>
    <submittedName>
        <fullName evidence="3">Transglycosylase</fullName>
    </submittedName>
</protein>
<comment type="caution">
    <text evidence="3">The sequence shown here is derived from an EMBL/GenBank/DDBJ whole genome shotgun (WGS) entry which is preliminary data.</text>
</comment>
<dbReference type="EMBL" id="QFOH01000004">
    <property type="protein sequence ID" value="PZP25783.1"/>
    <property type="molecule type" value="Genomic_DNA"/>
</dbReference>
<dbReference type="PANTHER" id="PTHR37423">
    <property type="entry name" value="SOLUBLE LYTIC MUREIN TRANSGLYCOSYLASE-RELATED"/>
    <property type="match status" value="1"/>
</dbReference>
<dbReference type="PANTHER" id="PTHR37423:SF2">
    <property type="entry name" value="MEMBRANE-BOUND LYTIC MUREIN TRANSGLYCOSYLASE C"/>
    <property type="match status" value="1"/>
</dbReference>